<sequence>MALTVKKSTIKRRRHSRSGFLTLVMLVIILFLMVAVILLQFPFFANKGRPRIDKEQISGIEAFPLDAVNAKNTYALPGNQVMKVSDGQIQLTNLQGEVELSLDGNITDPKLLIRDNMFLLVEQNGFHYYLFKDAELVYSGKTDHPIISYNFAPDGHAALVMEAEGTKGLVSVLDPKGELLFTLTVQDNKDSGFVLSTAFSYDCKSLYVSMINVAGAIQEPIINAYSLENQNLAKIIAQYKPSVKSPLPLIYSFDDGNTVFAGAEAMVLLRSGELSQPGKLNGFTHGGKMKDTFFFIGSSNAAGPYYFNVVKNLEKFPGKPENGYQLPDIPREVQSNGNYVAVLVGDDMYRFSAGSPNTPAVFAMQGKVQHFAVDSHGNILCVCSDGVRKIIN</sequence>
<keyword evidence="1" id="KW-0472">Membrane</keyword>
<name>A0A2J8B4D9_9FIRM</name>
<evidence type="ECO:0000313" key="2">
    <source>
        <dbReference type="EMBL" id="PNH19642.1"/>
    </source>
</evidence>
<evidence type="ECO:0000313" key="3">
    <source>
        <dbReference type="Proteomes" id="UP000236394"/>
    </source>
</evidence>
<dbReference type="Proteomes" id="UP000236394">
    <property type="component" value="Unassembled WGS sequence"/>
</dbReference>
<dbReference type="AlphaFoldDB" id="A0A2J8B4D9"/>
<dbReference type="SUPFAM" id="SSF69322">
    <property type="entry name" value="Tricorn protease domain 2"/>
    <property type="match status" value="1"/>
</dbReference>
<comment type="caution">
    <text evidence="2">The sequence shown here is derived from an EMBL/GenBank/DDBJ whole genome shotgun (WGS) entry which is preliminary data.</text>
</comment>
<dbReference type="RefSeq" id="WP_102892261.1">
    <property type="nucleotide sequence ID" value="NZ_NBZD01000001.1"/>
</dbReference>
<dbReference type="InterPro" id="IPR043765">
    <property type="entry name" value="DUF5711"/>
</dbReference>
<evidence type="ECO:0000256" key="1">
    <source>
        <dbReference type="SAM" id="Phobius"/>
    </source>
</evidence>
<dbReference type="EMBL" id="NBZD01000001">
    <property type="protein sequence ID" value="PNH19642.1"/>
    <property type="molecule type" value="Genomic_DNA"/>
</dbReference>
<organism evidence="2 3">
    <name type="scientific">Mageeibacillus indolicus</name>
    <dbReference type="NCBI Taxonomy" id="884684"/>
    <lineage>
        <taxon>Bacteria</taxon>
        <taxon>Bacillati</taxon>
        <taxon>Bacillota</taxon>
        <taxon>Clostridia</taxon>
        <taxon>Eubacteriales</taxon>
        <taxon>Oscillospiraceae</taxon>
        <taxon>Mageeibacillus</taxon>
    </lineage>
</organism>
<proteinExistence type="predicted"/>
<feature type="transmembrane region" description="Helical" evidence="1">
    <location>
        <begin position="20"/>
        <end position="44"/>
    </location>
</feature>
<keyword evidence="1" id="KW-0812">Transmembrane</keyword>
<keyword evidence="1" id="KW-1133">Transmembrane helix</keyword>
<gene>
    <name evidence="2" type="ORF">B7R76_01790</name>
</gene>
<dbReference type="Pfam" id="PF18975">
    <property type="entry name" value="DUF5711"/>
    <property type="match status" value="1"/>
</dbReference>
<accession>A0A2J8B4D9</accession>
<reference evidence="3" key="1">
    <citation type="submission" date="2017-04" db="EMBL/GenBank/DDBJ databases">
        <authorList>
            <person name="Bumgarner R.E."/>
            <person name="Fredricks D.N."/>
            <person name="Srinivasan S."/>
        </authorList>
    </citation>
    <scope>NUCLEOTIDE SEQUENCE [LARGE SCALE GENOMIC DNA]</scope>
    <source>
        <strain evidence="3">KA00405</strain>
    </source>
</reference>
<protein>
    <submittedName>
        <fullName evidence="2">Uncharacterized protein</fullName>
    </submittedName>
</protein>